<evidence type="ECO:0000256" key="7">
    <source>
        <dbReference type="RuleBase" id="RU363032"/>
    </source>
</evidence>
<protein>
    <submittedName>
        <fullName evidence="9">Sugar ABC transporter permease</fullName>
    </submittedName>
</protein>
<feature type="transmembrane region" description="Helical" evidence="7">
    <location>
        <begin position="93"/>
        <end position="114"/>
    </location>
</feature>
<dbReference type="InterPro" id="IPR050809">
    <property type="entry name" value="UgpAE/MalFG_permease"/>
</dbReference>
<keyword evidence="2 7" id="KW-0813">Transport</keyword>
<evidence type="ECO:0000313" key="9">
    <source>
        <dbReference type="EMBL" id="GAA3578921.1"/>
    </source>
</evidence>
<evidence type="ECO:0000259" key="8">
    <source>
        <dbReference type="PROSITE" id="PS50928"/>
    </source>
</evidence>
<keyword evidence="5 7" id="KW-1133">Transmembrane helix</keyword>
<accession>A0ABP6Y8B4</accession>
<comment type="caution">
    <text evidence="9">The sequence shown here is derived from an EMBL/GenBank/DDBJ whole genome shotgun (WGS) entry which is preliminary data.</text>
</comment>
<feature type="domain" description="ABC transmembrane type-1" evidence="8">
    <location>
        <begin position="55"/>
        <end position="269"/>
    </location>
</feature>
<comment type="similarity">
    <text evidence="7">Belongs to the binding-protein-dependent transport system permease family.</text>
</comment>
<dbReference type="Gene3D" id="1.10.3720.10">
    <property type="entry name" value="MetI-like"/>
    <property type="match status" value="1"/>
</dbReference>
<evidence type="ECO:0000256" key="3">
    <source>
        <dbReference type="ARBA" id="ARBA00022475"/>
    </source>
</evidence>
<evidence type="ECO:0000256" key="1">
    <source>
        <dbReference type="ARBA" id="ARBA00004651"/>
    </source>
</evidence>
<keyword evidence="6 7" id="KW-0472">Membrane</keyword>
<comment type="subcellular location">
    <subcellularLocation>
        <location evidence="1 7">Cell membrane</location>
        <topology evidence="1 7">Multi-pass membrane protein</topology>
    </subcellularLocation>
</comment>
<proteinExistence type="inferred from homology"/>
<dbReference type="PANTHER" id="PTHR43227:SF11">
    <property type="entry name" value="BLL4140 PROTEIN"/>
    <property type="match status" value="1"/>
</dbReference>
<gene>
    <name evidence="9" type="ORF">GCM10022419_070450</name>
</gene>
<dbReference type="PANTHER" id="PTHR43227">
    <property type="entry name" value="BLL4140 PROTEIN"/>
    <property type="match status" value="1"/>
</dbReference>
<sequence>MVAPALAVVTVFFLVPLVMTFWMSLHEWPLLGEHHFIGLANYVRAAHDSEWLAAIRFTLEYTVLITPILLVSGLGLAFLVHRGGRAARVFQSVFFLPVVIGFAAAAYLWLYLAQPGLGPLADLAVRAGLGTRDTNWFATATSGLLVVTAMVVWKVTGMQMLLLLSGLQSIPGELTEAARIDGAGRWKAFVHVTLPLLRPTLALVLVFSVAGSLLAFDQFYIMTSGGPSNGTITAVYQIYRTSFINFELGYGAALSAMLMVVLAAVSALQMLLLRNSEHE</sequence>
<feature type="transmembrane region" description="Helical" evidence="7">
    <location>
        <begin position="134"/>
        <end position="153"/>
    </location>
</feature>
<evidence type="ECO:0000256" key="4">
    <source>
        <dbReference type="ARBA" id="ARBA00022692"/>
    </source>
</evidence>
<dbReference type="PROSITE" id="PS50928">
    <property type="entry name" value="ABC_TM1"/>
    <property type="match status" value="1"/>
</dbReference>
<dbReference type="InterPro" id="IPR035906">
    <property type="entry name" value="MetI-like_sf"/>
</dbReference>
<dbReference type="InterPro" id="IPR000515">
    <property type="entry name" value="MetI-like"/>
</dbReference>
<feature type="transmembrane region" description="Helical" evidence="7">
    <location>
        <begin position="61"/>
        <end position="81"/>
    </location>
</feature>
<evidence type="ECO:0000256" key="5">
    <source>
        <dbReference type="ARBA" id="ARBA00022989"/>
    </source>
</evidence>
<dbReference type="Pfam" id="PF00528">
    <property type="entry name" value="BPD_transp_1"/>
    <property type="match status" value="1"/>
</dbReference>
<name>A0ABP6Y8B4_9ACTN</name>
<evidence type="ECO:0000313" key="10">
    <source>
        <dbReference type="Proteomes" id="UP001500630"/>
    </source>
</evidence>
<dbReference type="SUPFAM" id="SSF161098">
    <property type="entry name" value="MetI-like"/>
    <property type="match status" value="1"/>
</dbReference>
<dbReference type="Proteomes" id="UP001500630">
    <property type="component" value="Unassembled WGS sequence"/>
</dbReference>
<keyword evidence="10" id="KW-1185">Reference proteome</keyword>
<organism evidence="9 10">
    <name type="scientific">Nonomuraea rosea</name>
    <dbReference type="NCBI Taxonomy" id="638574"/>
    <lineage>
        <taxon>Bacteria</taxon>
        <taxon>Bacillati</taxon>
        <taxon>Actinomycetota</taxon>
        <taxon>Actinomycetes</taxon>
        <taxon>Streptosporangiales</taxon>
        <taxon>Streptosporangiaceae</taxon>
        <taxon>Nonomuraea</taxon>
    </lineage>
</organism>
<feature type="transmembrane region" description="Helical" evidence="7">
    <location>
        <begin position="201"/>
        <end position="221"/>
    </location>
</feature>
<dbReference type="CDD" id="cd06261">
    <property type="entry name" value="TM_PBP2"/>
    <property type="match status" value="1"/>
</dbReference>
<keyword evidence="4 7" id="KW-0812">Transmembrane</keyword>
<evidence type="ECO:0000256" key="6">
    <source>
        <dbReference type="ARBA" id="ARBA00023136"/>
    </source>
</evidence>
<keyword evidence="3" id="KW-1003">Cell membrane</keyword>
<dbReference type="EMBL" id="BAABDQ010000018">
    <property type="protein sequence ID" value="GAA3578921.1"/>
    <property type="molecule type" value="Genomic_DNA"/>
</dbReference>
<feature type="transmembrane region" description="Helical" evidence="7">
    <location>
        <begin position="250"/>
        <end position="273"/>
    </location>
</feature>
<reference evidence="10" key="1">
    <citation type="journal article" date="2019" name="Int. J. Syst. Evol. Microbiol.">
        <title>The Global Catalogue of Microorganisms (GCM) 10K type strain sequencing project: providing services to taxonomists for standard genome sequencing and annotation.</title>
        <authorList>
            <consortium name="The Broad Institute Genomics Platform"/>
            <consortium name="The Broad Institute Genome Sequencing Center for Infectious Disease"/>
            <person name="Wu L."/>
            <person name="Ma J."/>
        </authorList>
    </citation>
    <scope>NUCLEOTIDE SEQUENCE [LARGE SCALE GENOMIC DNA]</scope>
    <source>
        <strain evidence="10">JCM 17326</strain>
    </source>
</reference>
<evidence type="ECO:0000256" key="2">
    <source>
        <dbReference type="ARBA" id="ARBA00022448"/>
    </source>
</evidence>